<evidence type="ECO:0000313" key="1">
    <source>
        <dbReference type="EMBL" id="SEW36377.1"/>
    </source>
</evidence>
<dbReference type="Proteomes" id="UP000199437">
    <property type="component" value="Unassembled WGS sequence"/>
</dbReference>
<name>A0A1I0R6U0_9BACT</name>
<accession>A0A1I0R6U0</accession>
<dbReference type="STRING" id="1267423.SAMN05216290_3172"/>
<dbReference type="GeneID" id="99987850"/>
<dbReference type="OrthoDB" id="681139at2"/>
<dbReference type="RefSeq" id="WP_090259676.1">
    <property type="nucleotide sequence ID" value="NZ_FOIR01000003.1"/>
</dbReference>
<protein>
    <submittedName>
        <fullName evidence="1">Uncharacterized protein</fullName>
    </submittedName>
</protein>
<proteinExistence type="predicted"/>
<keyword evidence="2" id="KW-1185">Reference proteome</keyword>
<organism evidence="1 2">
    <name type="scientific">Roseivirga pacifica</name>
    <dbReference type="NCBI Taxonomy" id="1267423"/>
    <lineage>
        <taxon>Bacteria</taxon>
        <taxon>Pseudomonadati</taxon>
        <taxon>Bacteroidota</taxon>
        <taxon>Cytophagia</taxon>
        <taxon>Cytophagales</taxon>
        <taxon>Roseivirgaceae</taxon>
        <taxon>Roseivirga</taxon>
    </lineage>
</organism>
<dbReference type="EMBL" id="FOIR01000003">
    <property type="protein sequence ID" value="SEW36377.1"/>
    <property type="molecule type" value="Genomic_DNA"/>
</dbReference>
<reference evidence="2" key="1">
    <citation type="submission" date="2016-10" db="EMBL/GenBank/DDBJ databases">
        <authorList>
            <person name="Varghese N."/>
            <person name="Submissions S."/>
        </authorList>
    </citation>
    <scope>NUCLEOTIDE SEQUENCE [LARGE SCALE GENOMIC DNA]</scope>
    <source>
        <strain evidence="2">CGMCC 1.12402</strain>
    </source>
</reference>
<gene>
    <name evidence="1" type="ORF">SAMN05216290_3172</name>
</gene>
<sequence>MKTHANKTPQNGSKANGHAIADTENRSEAIFQFVDNRPVNAMQRRLKQGNQPVQLLSSVVQRDVPNSAYKGDYAEEIEAYVDKLNQAVLKAWGWIIKTPTLGSLAKLNGYTQLWVEKIKDYGETKIDPGGLHTAFGYAVESLVSGPLLPTIGDNMKVIQQGARGSTRPDLVIQHNNVDIAWLDITASSSAGHIFTKAGAWDQSPSCAEITYPSIGTSDLLDMANTANDNPEAEIGGDMDLEEYLARKERADQELEEKMAQWKEILTDLLKPVKKIGGPFVPDDGPPRRKKTIQLLENHIGDSIPEKTAPHILAAAGLNSSVYGFRTGFPANASTGVSYLLDKPI</sequence>
<dbReference type="AlphaFoldDB" id="A0A1I0R6U0"/>
<evidence type="ECO:0000313" key="2">
    <source>
        <dbReference type="Proteomes" id="UP000199437"/>
    </source>
</evidence>